<gene>
    <name evidence="1" type="ORF">C7B82_27295</name>
</gene>
<protein>
    <submittedName>
        <fullName evidence="1">ISKra4 family transposase</fullName>
    </submittedName>
</protein>
<dbReference type="AlphaFoldDB" id="A0A2T1DV74"/>
<dbReference type="RefSeq" id="WP_106260045.1">
    <property type="nucleotide sequence ID" value="NZ_CAWNSW010000097.1"/>
</dbReference>
<accession>A0A2T1DV74</accession>
<keyword evidence="2" id="KW-1185">Reference proteome</keyword>
<dbReference type="OrthoDB" id="525251at2"/>
<evidence type="ECO:0000313" key="1">
    <source>
        <dbReference type="EMBL" id="PSB24395.1"/>
    </source>
</evidence>
<sequence length="401" mass="46088">MLTLKEPLDFDTPEWQDFYEKLQSSVSRASLVLTAWQIGLWVAKTLVEHHLNQQAQRPERWECCAACGKQLESKGFVSRRILTLAGWVEWKRRVGRCPNRCVKSHSVPFDAVLGIVAYQQTSMELMRLGCLLALFLPFELAVQLLKQLCGVCISDDTVWQWVQQFGRQAMRQLDRELEALAKGSEPSVEPLEARLDTLPLVIAADGVSVPFRPYPGSTKGKIRFREVKIALLARLKPHQTRSGKHVTRLHQRRLVAVLGNIEALQPRLHLEALRQGITTTTQVVWISDGARGFWRLFEQSFAAVAVGILDFYHATQHLWQAAEAYSQTVAGRTPQQWFQRLRHQLRQGSVHHIIKEFSHLLKYASTPDAAKPTLKRVRQYLQIHLQHLKYRQFKQLGSWIK</sequence>
<name>A0A2T1DV74_9CYAN</name>
<evidence type="ECO:0000313" key="2">
    <source>
        <dbReference type="Proteomes" id="UP000239576"/>
    </source>
</evidence>
<reference evidence="1 2" key="2">
    <citation type="submission" date="2018-03" db="EMBL/GenBank/DDBJ databases">
        <title>The ancient ancestry and fast evolution of plastids.</title>
        <authorList>
            <person name="Moore K.R."/>
            <person name="Magnabosco C."/>
            <person name="Momper L."/>
            <person name="Gold D.A."/>
            <person name="Bosak T."/>
            <person name="Fournier G.P."/>
        </authorList>
    </citation>
    <scope>NUCLEOTIDE SEQUENCE [LARGE SCALE GENOMIC DNA]</scope>
    <source>
        <strain evidence="1 2">ULC18</strain>
    </source>
</reference>
<reference evidence="2" key="1">
    <citation type="submission" date="2018-02" db="EMBL/GenBank/DDBJ databases">
        <authorList>
            <person name="Moore K."/>
            <person name="Momper L."/>
        </authorList>
    </citation>
    <scope>NUCLEOTIDE SEQUENCE [LARGE SCALE GENOMIC DNA]</scope>
    <source>
        <strain evidence="2">ULC18</strain>
    </source>
</reference>
<dbReference type="EMBL" id="PVWK01000147">
    <property type="protein sequence ID" value="PSB24395.1"/>
    <property type="molecule type" value="Genomic_DNA"/>
</dbReference>
<dbReference type="Proteomes" id="UP000239576">
    <property type="component" value="Unassembled WGS sequence"/>
</dbReference>
<proteinExistence type="predicted"/>
<comment type="caution">
    <text evidence="1">The sequence shown here is derived from an EMBL/GenBank/DDBJ whole genome shotgun (WGS) entry which is preliminary data.</text>
</comment>
<organism evidence="1 2">
    <name type="scientific">Stenomitos frigidus ULC18</name>
    <dbReference type="NCBI Taxonomy" id="2107698"/>
    <lineage>
        <taxon>Bacteria</taxon>
        <taxon>Bacillati</taxon>
        <taxon>Cyanobacteriota</taxon>
        <taxon>Cyanophyceae</taxon>
        <taxon>Leptolyngbyales</taxon>
        <taxon>Leptolyngbyaceae</taxon>
        <taxon>Stenomitos</taxon>
    </lineage>
</organism>